<name>A0A563U6E8_9SPHI</name>
<evidence type="ECO:0000313" key="1">
    <source>
        <dbReference type="EMBL" id="TWR26918.1"/>
    </source>
</evidence>
<protein>
    <submittedName>
        <fullName evidence="1">Uncharacterized protein</fullName>
    </submittedName>
</protein>
<reference evidence="1 2" key="1">
    <citation type="submission" date="2019-07" db="EMBL/GenBank/DDBJ databases">
        <authorList>
            <person name="Kim J."/>
        </authorList>
    </citation>
    <scope>NUCLEOTIDE SEQUENCE [LARGE SCALE GENOMIC DNA]</scope>
    <source>
        <strain evidence="1 2">MJ1a</strain>
    </source>
</reference>
<keyword evidence="2" id="KW-1185">Reference proteome</keyword>
<dbReference type="OrthoDB" id="791695at2"/>
<comment type="caution">
    <text evidence="1">The sequence shown here is derived from an EMBL/GenBank/DDBJ whole genome shotgun (WGS) entry which is preliminary data.</text>
</comment>
<proteinExistence type="predicted"/>
<gene>
    <name evidence="1" type="ORF">FPZ42_07740</name>
</gene>
<dbReference type="AlphaFoldDB" id="A0A563U6E8"/>
<dbReference type="Proteomes" id="UP000318010">
    <property type="component" value="Unassembled WGS sequence"/>
</dbReference>
<accession>A0A563U6E8</accession>
<sequence>MNNENEALKNKIIIELYNTGRIDKRYFGQLSKSTKPANQLKKYIEIQLFKNMMYKPDSEYLDDCYQELFLHLYKIPTDRFIELYNLGNNVLMSYILRIIVLRLFSVDKRTMNPNHSFAKALNFTSVFNRNNAMINHIEVMSDEPDFNTNENVLVIYDSQETIDAFESDYGFSVEELFDHMTPEQRFVFYKLTEGCALVEPFQKKKGRKSLEEIAVKNELFRDVNELRTFITNKNEALRKEYK</sequence>
<dbReference type="EMBL" id="VOEI01000002">
    <property type="protein sequence ID" value="TWR26918.1"/>
    <property type="molecule type" value="Genomic_DNA"/>
</dbReference>
<organism evidence="1 2">
    <name type="scientific">Mucilaginibacter achroorhodeus</name>
    <dbReference type="NCBI Taxonomy" id="2599294"/>
    <lineage>
        <taxon>Bacteria</taxon>
        <taxon>Pseudomonadati</taxon>
        <taxon>Bacteroidota</taxon>
        <taxon>Sphingobacteriia</taxon>
        <taxon>Sphingobacteriales</taxon>
        <taxon>Sphingobacteriaceae</taxon>
        <taxon>Mucilaginibacter</taxon>
    </lineage>
</organism>
<evidence type="ECO:0000313" key="2">
    <source>
        <dbReference type="Proteomes" id="UP000318010"/>
    </source>
</evidence>
<dbReference type="RefSeq" id="WP_146270030.1">
    <property type="nucleotide sequence ID" value="NZ_VOEI01000002.1"/>
</dbReference>